<keyword evidence="5" id="KW-1185">Reference proteome</keyword>
<dbReference type="GO" id="GO:0004519">
    <property type="term" value="F:endonuclease activity"/>
    <property type="evidence" value="ECO:0007669"/>
    <property type="project" value="UniProtKB-KW"/>
</dbReference>
<dbReference type="GO" id="GO:0016787">
    <property type="term" value="F:hydrolase activity"/>
    <property type="evidence" value="ECO:0007669"/>
    <property type="project" value="UniProtKB-KW"/>
</dbReference>
<evidence type="ECO:0000259" key="3">
    <source>
        <dbReference type="PROSITE" id="PS50157"/>
    </source>
</evidence>
<protein>
    <submittedName>
        <fullName evidence="4">HNH endonuclease</fullName>
    </submittedName>
</protein>
<dbReference type="InterPro" id="IPR002711">
    <property type="entry name" value="HNH"/>
</dbReference>
<keyword evidence="1" id="KW-0540">Nuclease</keyword>
<organism evidence="4 5">
    <name type="scientific">Natrinema versiforme JCM 10478</name>
    <dbReference type="NCBI Taxonomy" id="1227496"/>
    <lineage>
        <taxon>Archaea</taxon>
        <taxon>Methanobacteriati</taxon>
        <taxon>Methanobacteriota</taxon>
        <taxon>Stenosarchaea group</taxon>
        <taxon>Halobacteria</taxon>
        <taxon>Halobacteriales</taxon>
        <taxon>Natrialbaceae</taxon>
        <taxon>Natrinema</taxon>
    </lineage>
</organism>
<dbReference type="AlphaFoldDB" id="L9Y879"/>
<evidence type="ECO:0000313" key="4">
    <source>
        <dbReference type="EMBL" id="ELY70254.1"/>
    </source>
</evidence>
<proteinExistence type="predicted"/>
<dbReference type="PATRIC" id="fig|1227496.3.peg.583"/>
<reference evidence="4 5" key="1">
    <citation type="journal article" date="2014" name="PLoS Genet.">
        <title>Phylogenetically driven sequencing of extremely halophilic archaea reveals strategies for static and dynamic osmo-response.</title>
        <authorList>
            <person name="Becker E.A."/>
            <person name="Seitzer P.M."/>
            <person name="Tritt A."/>
            <person name="Larsen D."/>
            <person name="Krusor M."/>
            <person name="Yao A.I."/>
            <person name="Wu D."/>
            <person name="Madern D."/>
            <person name="Eisen J.A."/>
            <person name="Darling A.E."/>
            <person name="Facciotti M.T."/>
        </authorList>
    </citation>
    <scope>NUCLEOTIDE SEQUENCE [LARGE SCALE GENOMIC DNA]</scope>
    <source>
        <strain evidence="4 5">JCM 10478</strain>
    </source>
</reference>
<dbReference type="STRING" id="1227496.C489_02871"/>
<dbReference type="PROSITE" id="PS50157">
    <property type="entry name" value="ZINC_FINGER_C2H2_2"/>
    <property type="match status" value="1"/>
</dbReference>
<evidence type="ECO:0000256" key="1">
    <source>
        <dbReference type="ARBA" id="ARBA00022722"/>
    </source>
</evidence>
<dbReference type="EMBL" id="AOID01000011">
    <property type="protein sequence ID" value="ELY70254.1"/>
    <property type="molecule type" value="Genomic_DNA"/>
</dbReference>
<dbReference type="GO" id="GO:0005829">
    <property type="term" value="C:cytosol"/>
    <property type="evidence" value="ECO:0007669"/>
    <property type="project" value="TreeGrafter"/>
</dbReference>
<comment type="caution">
    <text evidence="4">The sequence shown here is derived from an EMBL/GenBank/DDBJ whole genome shotgun (WGS) entry which is preliminary data.</text>
</comment>
<keyword evidence="4" id="KW-0255">Endonuclease</keyword>
<dbReference type="SMART" id="SM00507">
    <property type="entry name" value="HNHc"/>
    <property type="match status" value="1"/>
</dbReference>
<dbReference type="PANTHER" id="PTHR41286">
    <property type="entry name" value="HNH NUCLEASE YAJD-RELATED"/>
    <property type="match status" value="1"/>
</dbReference>
<dbReference type="Proteomes" id="UP000011632">
    <property type="component" value="Unassembled WGS sequence"/>
</dbReference>
<dbReference type="RefSeq" id="WP_006429617.1">
    <property type="nucleotide sequence ID" value="NZ_AOID01000011.1"/>
</dbReference>
<keyword evidence="2" id="KW-0378">Hydrolase</keyword>
<gene>
    <name evidence="4" type="ORF">C489_02871</name>
</gene>
<feature type="domain" description="C2H2-type" evidence="3">
    <location>
        <begin position="1"/>
        <end position="29"/>
    </location>
</feature>
<dbReference type="GO" id="GO:0003676">
    <property type="term" value="F:nucleic acid binding"/>
    <property type="evidence" value="ECO:0007669"/>
    <property type="project" value="InterPro"/>
</dbReference>
<dbReference type="Gene3D" id="1.10.30.50">
    <property type="match status" value="1"/>
</dbReference>
<dbReference type="OrthoDB" id="11472at2157"/>
<dbReference type="GO" id="GO:0008270">
    <property type="term" value="F:zinc ion binding"/>
    <property type="evidence" value="ECO:0007669"/>
    <property type="project" value="InterPro"/>
</dbReference>
<evidence type="ECO:0000313" key="5">
    <source>
        <dbReference type="Proteomes" id="UP000011632"/>
    </source>
</evidence>
<dbReference type="Pfam" id="PF01844">
    <property type="entry name" value="HNH"/>
    <property type="match status" value="1"/>
</dbReference>
<dbReference type="PROSITE" id="PS00028">
    <property type="entry name" value="ZINC_FINGER_C2H2_1"/>
    <property type="match status" value="1"/>
</dbReference>
<dbReference type="CDD" id="cd00085">
    <property type="entry name" value="HNHc"/>
    <property type="match status" value="1"/>
</dbReference>
<dbReference type="InterPro" id="IPR013087">
    <property type="entry name" value="Znf_C2H2_type"/>
</dbReference>
<dbReference type="InterPro" id="IPR003615">
    <property type="entry name" value="HNH_nuc"/>
</dbReference>
<dbReference type="PANTHER" id="PTHR41286:SF1">
    <property type="entry name" value="HNH NUCLEASE YAJD-RELATED"/>
    <property type="match status" value="1"/>
</dbReference>
<sequence length="249" mass="27789">MDCPTCGKSLSTEQGMRQHHTKVHGDPLPNRTCSGCGTEFYDPKARLEFCDECNPNGGTHNGNWKGGKETASCTCCGARFEYYPSDKQGVYCSDCIDDAQGLLPDNPSTKGERVVVGCEACGADLEVRPARLDEQERGFFCTLDCYGDWLSEHVVGPAHHQWDGGPIDYGRTWWRIRRQALERDEYECQHCGAEKATLGRNPDVHHVRPVRSFDDPEAAHTMANVVTLCRPCHRRAEDGQIAVSPRDEK</sequence>
<evidence type="ECO:0000256" key="2">
    <source>
        <dbReference type="ARBA" id="ARBA00022801"/>
    </source>
</evidence>
<accession>L9Y879</accession>
<name>L9Y879_9EURY</name>